<evidence type="ECO:0000313" key="9">
    <source>
        <dbReference type="Proteomes" id="UP000289200"/>
    </source>
</evidence>
<dbReference type="AlphaFoldDB" id="A0A447CVB4"/>
<feature type="transmembrane region" description="Helical" evidence="7">
    <location>
        <begin position="257"/>
        <end position="277"/>
    </location>
</feature>
<proteinExistence type="inferred from homology"/>
<evidence type="ECO:0000256" key="4">
    <source>
        <dbReference type="ARBA" id="ARBA00022692"/>
    </source>
</evidence>
<feature type="transmembrane region" description="Helical" evidence="7">
    <location>
        <begin position="145"/>
        <end position="164"/>
    </location>
</feature>
<dbReference type="EMBL" id="UWOC01000143">
    <property type="protein sequence ID" value="VCU09250.1"/>
    <property type="molecule type" value="Genomic_DNA"/>
</dbReference>
<feature type="transmembrane region" description="Helical" evidence="7">
    <location>
        <begin position="328"/>
        <end position="350"/>
    </location>
</feature>
<dbReference type="Proteomes" id="UP000289200">
    <property type="component" value="Unassembled WGS sequence"/>
</dbReference>
<protein>
    <submittedName>
        <fullName evidence="8">Tetrathionate reductase subunit C</fullName>
    </submittedName>
</protein>
<dbReference type="PANTHER" id="PTHR34856">
    <property type="entry name" value="PROTEIN NRFD"/>
    <property type="match status" value="1"/>
</dbReference>
<keyword evidence="5 7" id="KW-1133">Transmembrane helix</keyword>
<evidence type="ECO:0000256" key="2">
    <source>
        <dbReference type="ARBA" id="ARBA00008929"/>
    </source>
</evidence>
<evidence type="ECO:0000256" key="1">
    <source>
        <dbReference type="ARBA" id="ARBA00004651"/>
    </source>
</evidence>
<evidence type="ECO:0000256" key="5">
    <source>
        <dbReference type="ARBA" id="ARBA00022989"/>
    </source>
</evidence>
<dbReference type="PANTHER" id="PTHR34856:SF2">
    <property type="entry name" value="PROTEIN NRFD"/>
    <property type="match status" value="1"/>
</dbReference>
<gene>
    <name evidence="8" type="primary">ttrC</name>
    <name evidence="8" type="ORF">RHODGE_RHODGE_02424</name>
</gene>
<reference evidence="9" key="1">
    <citation type="submission" date="2018-10" db="EMBL/GenBank/DDBJ databases">
        <authorList>
            <person name="Peiro R."/>
            <person name="Begona"/>
            <person name="Cbmso G."/>
            <person name="Lopez M."/>
            <person name="Gonzalez S."/>
            <person name="Sacristan E."/>
            <person name="Castillo E."/>
        </authorList>
    </citation>
    <scope>NUCLEOTIDE SEQUENCE [LARGE SCALE GENOMIC DNA]</scope>
</reference>
<evidence type="ECO:0000256" key="6">
    <source>
        <dbReference type="ARBA" id="ARBA00023136"/>
    </source>
</evidence>
<comment type="similarity">
    <text evidence="2">Belongs to the NrfD family.</text>
</comment>
<dbReference type="InterPro" id="IPR005614">
    <property type="entry name" value="NrfD-like"/>
</dbReference>
<feature type="transmembrane region" description="Helical" evidence="7">
    <location>
        <begin position="20"/>
        <end position="42"/>
    </location>
</feature>
<evidence type="ECO:0000313" key="8">
    <source>
        <dbReference type="EMBL" id="VCU09250.1"/>
    </source>
</evidence>
<dbReference type="RefSeq" id="WP_129609188.1">
    <property type="nucleotide sequence ID" value="NZ_UWOC01000143.1"/>
</dbReference>
<dbReference type="InterPro" id="IPR052049">
    <property type="entry name" value="Electron_transfer_protein"/>
</dbReference>
<name>A0A447CVB4_9BRAD</name>
<comment type="caution">
    <text evidence="8">The sequence shown here is derived from an EMBL/GenBank/DDBJ whole genome shotgun (WGS) entry which is preliminary data.</text>
</comment>
<feature type="transmembrane region" description="Helical" evidence="7">
    <location>
        <begin position="216"/>
        <end position="237"/>
    </location>
</feature>
<comment type="subcellular location">
    <subcellularLocation>
        <location evidence="1">Cell membrane</location>
        <topology evidence="1">Multi-pass membrane protein</topology>
    </subcellularLocation>
</comment>
<dbReference type="GO" id="GO:0005886">
    <property type="term" value="C:plasma membrane"/>
    <property type="evidence" value="ECO:0007669"/>
    <property type="project" value="UniProtKB-SubCell"/>
</dbReference>
<feature type="transmembrane region" description="Helical" evidence="7">
    <location>
        <begin position="91"/>
        <end position="114"/>
    </location>
</feature>
<dbReference type="Gene3D" id="1.20.1630.10">
    <property type="entry name" value="Formate dehydrogenase/DMSO reductase domain"/>
    <property type="match status" value="1"/>
</dbReference>
<feature type="transmembrane region" description="Helical" evidence="7">
    <location>
        <begin position="184"/>
        <end position="204"/>
    </location>
</feature>
<evidence type="ECO:0000256" key="3">
    <source>
        <dbReference type="ARBA" id="ARBA00022475"/>
    </source>
</evidence>
<dbReference type="OrthoDB" id="9770779at2"/>
<feature type="transmembrane region" description="Helical" evidence="7">
    <location>
        <begin position="284"/>
        <end position="308"/>
    </location>
</feature>
<keyword evidence="3" id="KW-1003">Cell membrane</keyword>
<sequence>MTILEVVNVSRDVAWLPWAVQYFFLVGLSVACFFMSLRGLVLGAARERRFARDALIGALACGLVAPVALLADLHQPGRFWHFYAYPNLGSWMAWGAFFIPAYVGGLLVYAWAVLRGDLAAAGQGDGVLARLQRLVALGGAPAPRLARLAAGWTVVFGLLILLYTGMEVMVVRARPLWDTPILPLQFAATAVTGAAGLVLIVARLRGDATPAADAAAARWMAGGLLATVLLGLVWLGLGLTGVAETHARALASVAGHRAWQLTAAWAALATVLPLALLWGRPAGWGWIVGLLGLHAAWMFRWTVFIGGQTVPKTGAGLYVYQLPLGHDGLLGIAGSLGLWVFVFVLLTTLLPPPPPVPVRPALVPAE</sequence>
<keyword evidence="6 7" id="KW-0472">Membrane</keyword>
<organism evidence="8 9">
    <name type="scientific">Rhodoplanes serenus</name>
    <dbReference type="NCBI Taxonomy" id="200615"/>
    <lineage>
        <taxon>Bacteria</taxon>
        <taxon>Pseudomonadati</taxon>
        <taxon>Pseudomonadota</taxon>
        <taxon>Alphaproteobacteria</taxon>
        <taxon>Hyphomicrobiales</taxon>
        <taxon>Nitrobacteraceae</taxon>
        <taxon>Rhodoplanes</taxon>
    </lineage>
</organism>
<feature type="transmembrane region" description="Helical" evidence="7">
    <location>
        <begin position="54"/>
        <end position="71"/>
    </location>
</feature>
<keyword evidence="9" id="KW-1185">Reference proteome</keyword>
<accession>A0A447CVB4</accession>
<dbReference type="Pfam" id="PF03916">
    <property type="entry name" value="NrfD"/>
    <property type="match status" value="1"/>
</dbReference>
<evidence type="ECO:0000256" key="7">
    <source>
        <dbReference type="SAM" id="Phobius"/>
    </source>
</evidence>
<keyword evidence="4 7" id="KW-0812">Transmembrane</keyword>